<dbReference type="InterPro" id="IPR036397">
    <property type="entry name" value="RNaseH_sf"/>
</dbReference>
<organism evidence="1 2">
    <name type="scientific">Eumeta variegata</name>
    <name type="common">Bagworm moth</name>
    <name type="synonym">Eumeta japonica</name>
    <dbReference type="NCBI Taxonomy" id="151549"/>
    <lineage>
        <taxon>Eukaryota</taxon>
        <taxon>Metazoa</taxon>
        <taxon>Ecdysozoa</taxon>
        <taxon>Arthropoda</taxon>
        <taxon>Hexapoda</taxon>
        <taxon>Insecta</taxon>
        <taxon>Pterygota</taxon>
        <taxon>Neoptera</taxon>
        <taxon>Endopterygota</taxon>
        <taxon>Lepidoptera</taxon>
        <taxon>Glossata</taxon>
        <taxon>Ditrysia</taxon>
        <taxon>Tineoidea</taxon>
        <taxon>Psychidae</taxon>
        <taxon>Oiketicinae</taxon>
        <taxon>Eumeta</taxon>
    </lineage>
</organism>
<dbReference type="Gene3D" id="3.30.420.10">
    <property type="entry name" value="Ribonuclease H-like superfamily/Ribonuclease H"/>
    <property type="match status" value="1"/>
</dbReference>
<dbReference type="EMBL" id="BGZK01000251">
    <property type="protein sequence ID" value="GBP31815.1"/>
    <property type="molecule type" value="Genomic_DNA"/>
</dbReference>
<dbReference type="OrthoDB" id="616263at2759"/>
<dbReference type="InterPro" id="IPR052709">
    <property type="entry name" value="Transposase-MT_Hybrid"/>
</dbReference>
<comment type="caution">
    <text evidence="1">The sequence shown here is derived from an EMBL/GenBank/DDBJ whole genome shotgun (WGS) entry which is preliminary data.</text>
</comment>
<dbReference type="Pfam" id="PF01359">
    <property type="entry name" value="Transposase_1"/>
    <property type="match status" value="1"/>
</dbReference>
<sequence length="188" mass="22565">MIIQKEENHEDYLATCHHPQQNRILKEKKLMLCIRWDQLDVVYYELFNPSKTITGTLYRTQLMRLSRALKEKRPHCYSRNDKIILLHDNAPPHVAVLVKTYLKTLDWEVLSHPQYSPDIAPSDYHLFRTMAHALSDQPFTSYEDIKKCVDFWIDSIDKEFFRLQTSDRIRTLPERWKKVVTSDGQYFY</sequence>
<name>A0A4C1UZC9_EUMVA</name>
<accession>A0A4C1UZC9</accession>
<dbReference type="PANTHER" id="PTHR46060:SF1">
    <property type="entry name" value="MARINER MOS1 TRANSPOSASE-LIKE PROTEIN"/>
    <property type="match status" value="1"/>
</dbReference>
<dbReference type="Proteomes" id="UP000299102">
    <property type="component" value="Unassembled WGS sequence"/>
</dbReference>
<dbReference type="GO" id="GO:0003676">
    <property type="term" value="F:nucleic acid binding"/>
    <property type="evidence" value="ECO:0007669"/>
    <property type="project" value="InterPro"/>
</dbReference>
<dbReference type="InterPro" id="IPR001888">
    <property type="entry name" value="Transposase_1"/>
</dbReference>
<protein>
    <submittedName>
        <fullName evidence="1">Mariner Mos1 transposase</fullName>
    </submittedName>
</protein>
<gene>
    <name evidence="1" type="ORF">EVAR_81581_1</name>
</gene>
<evidence type="ECO:0000313" key="1">
    <source>
        <dbReference type="EMBL" id="GBP31815.1"/>
    </source>
</evidence>
<dbReference type="PANTHER" id="PTHR46060">
    <property type="entry name" value="MARINER MOS1 TRANSPOSASE-LIKE PROTEIN"/>
    <property type="match status" value="1"/>
</dbReference>
<dbReference type="STRING" id="151549.A0A4C1UZC9"/>
<evidence type="ECO:0000313" key="2">
    <source>
        <dbReference type="Proteomes" id="UP000299102"/>
    </source>
</evidence>
<proteinExistence type="predicted"/>
<dbReference type="AlphaFoldDB" id="A0A4C1UZC9"/>
<reference evidence="1 2" key="1">
    <citation type="journal article" date="2019" name="Commun. Biol.">
        <title>The bagworm genome reveals a unique fibroin gene that provides high tensile strength.</title>
        <authorList>
            <person name="Kono N."/>
            <person name="Nakamura H."/>
            <person name="Ohtoshi R."/>
            <person name="Tomita M."/>
            <person name="Numata K."/>
            <person name="Arakawa K."/>
        </authorList>
    </citation>
    <scope>NUCLEOTIDE SEQUENCE [LARGE SCALE GENOMIC DNA]</scope>
</reference>
<keyword evidence="2" id="KW-1185">Reference proteome</keyword>